<organism evidence="1 2">
    <name type="scientific">Trichinella spiralis</name>
    <name type="common">Trichina worm</name>
    <dbReference type="NCBI Taxonomy" id="6334"/>
    <lineage>
        <taxon>Eukaryota</taxon>
        <taxon>Metazoa</taxon>
        <taxon>Ecdysozoa</taxon>
        <taxon>Nematoda</taxon>
        <taxon>Enoplea</taxon>
        <taxon>Dorylaimia</taxon>
        <taxon>Trichinellida</taxon>
        <taxon>Trichinellidae</taxon>
        <taxon>Trichinella</taxon>
    </lineage>
</organism>
<sequence>MQLASRNCCFRTRSNALLPREFLHSDEQIL</sequence>
<protein>
    <submittedName>
        <fullName evidence="1">Uncharacterized protein</fullName>
    </submittedName>
</protein>
<proteinExistence type="predicted"/>
<comment type="caution">
    <text evidence="1">The sequence shown here is derived from an EMBL/GenBank/DDBJ whole genome shotgun (WGS) entry which is preliminary data.</text>
</comment>
<reference evidence="1 2" key="1">
    <citation type="submission" date="2015-01" db="EMBL/GenBank/DDBJ databases">
        <title>Evolution of Trichinella species and genotypes.</title>
        <authorList>
            <person name="Korhonen P.K."/>
            <person name="Edoardo P."/>
            <person name="Giuseppe L.R."/>
            <person name="Gasser R.B."/>
        </authorList>
    </citation>
    <scope>NUCLEOTIDE SEQUENCE [LARGE SCALE GENOMIC DNA]</scope>
    <source>
        <strain evidence="1">ISS3</strain>
    </source>
</reference>
<evidence type="ECO:0000313" key="1">
    <source>
        <dbReference type="EMBL" id="KRY03043.1"/>
    </source>
</evidence>
<gene>
    <name evidence="1" type="ORF">T01_2719</name>
</gene>
<keyword evidence="2" id="KW-1185">Reference proteome</keyword>
<name>A0A0V0YSS6_TRISP</name>
<evidence type="ECO:0000313" key="2">
    <source>
        <dbReference type="Proteomes" id="UP000054776"/>
    </source>
</evidence>
<dbReference type="AlphaFoldDB" id="A0A0V0YSS6"/>
<dbReference type="EMBL" id="JYDH01005551">
    <property type="protein sequence ID" value="KRY03043.1"/>
    <property type="molecule type" value="Genomic_DNA"/>
</dbReference>
<feature type="non-terminal residue" evidence="1">
    <location>
        <position position="30"/>
    </location>
</feature>
<dbReference type="InParanoid" id="A0A0V0YSS6"/>
<dbReference type="Proteomes" id="UP000054776">
    <property type="component" value="Unassembled WGS sequence"/>
</dbReference>
<accession>A0A0V0YSS6</accession>